<dbReference type="InterPro" id="IPR016084">
    <property type="entry name" value="Haem_Oase-like_multi-hlx"/>
</dbReference>
<keyword evidence="2" id="KW-1185">Reference proteome</keyword>
<proteinExistence type="predicted"/>
<organism evidence="1 2">
    <name type="scientific">Phytohabitans flavus</name>
    <dbReference type="NCBI Taxonomy" id="1076124"/>
    <lineage>
        <taxon>Bacteria</taxon>
        <taxon>Bacillati</taxon>
        <taxon>Actinomycetota</taxon>
        <taxon>Actinomycetes</taxon>
        <taxon>Micromonosporales</taxon>
        <taxon>Micromonosporaceae</taxon>
    </lineage>
</organism>
<dbReference type="Proteomes" id="UP000502508">
    <property type="component" value="Chromosome"/>
</dbReference>
<protein>
    <recommendedName>
        <fullName evidence="3">Iron-containing redox enzyme family protein</fullName>
    </recommendedName>
</protein>
<dbReference type="AlphaFoldDB" id="A0A6F8XRC4"/>
<evidence type="ECO:0000313" key="1">
    <source>
        <dbReference type="EMBL" id="BCB76298.1"/>
    </source>
</evidence>
<sequence length="264" mass="28560">MVKAAARIPRTYLATSHGCDGYLARQGEGDMEMSTTTTERLTAKLRLAMPPTTGGLGSMWEGGDVRATYVEYLRVMHGIVRASVPLMLVGVETCLRRPDDPVASALGSYLGKHIREEYGHDDWVAEDYQTAGGDPGELRDMTVGGAVAGLVGAQYYWVRHVHPVALLGYIAVLEGFPPAVETVDHLAARSGLPRSAFQTLERHAVLDQRHRADLHRVIDSLPLESHHETLIGVSALHTAAGIRQITRDLSIRAAGDGRVPAGAR</sequence>
<evidence type="ECO:0000313" key="2">
    <source>
        <dbReference type="Proteomes" id="UP000502508"/>
    </source>
</evidence>
<dbReference type="EMBL" id="AP022870">
    <property type="protein sequence ID" value="BCB76298.1"/>
    <property type="molecule type" value="Genomic_DNA"/>
</dbReference>
<reference evidence="1 2" key="1">
    <citation type="submission" date="2020-03" db="EMBL/GenBank/DDBJ databases">
        <title>Whole genome shotgun sequence of Phytohabitans flavus NBRC 107702.</title>
        <authorList>
            <person name="Komaki H."/>
            <person name="Tamura T."/>
        </authorList>
    </citation>
    <scope>NUCLEOTIDE SEQUENCE [LARGE SCALE GENOMIC DNA]</scope>
    <source>
        <strain evidence="1 2">NBRC 107702</strain>
    </source>
</reference>
<name>A0A6F8XRC4_9ACTN</name>
<reference evidence="1 2" key="2">
    <citation type="submission" date="2020-03" db="EMBL/GenBank/DDBJ databases">
        <authorList>
            <person name="Ichikawa N."/>
            <person name="Kimura A."/>
            <person name="Kitahashi Y."/>
            <person name="Uohara A."/>
        </authorList>
    </citation>
    <scope>NUCLEOTIDE SEQUENCE [LARGE SCALE GENOMIC DNA]</scope>
    <source>
        <strain evidence="1 2">NBRC 107702</strain>
    </source>
</reference>
<dbReference type="Gene3D" id="1.20.910.10">
    <property type="entry name" value="Heme oxygenase-like"/>
    <property type="match status" value="1"/>
</dbReference>
<dbReference type="Pfam" id="PF14518">
    <property type="entry name" value="Haem_oxygenas_2"/>
    <property type="match status" value="1"/>
</dbReference>
<accession>A0A6F8XRC4</accession>
<evidence type="ECO:0008006" key="3">
    <source>
        <dbReference type="Google" id="ProtNLM"/>
    </source>
</evidence>
<dbReference type="SUPFAM" id="SSF48613">
    <property type="entry name" value="Heme oxygenase-like"/>
    <property type="match status" value="1"/>
</dbReference>
<gene>
    <name evidence="1" type="ORF">Pflav_027080</name>
</gene>
<dbReference type="KEGG" id="pfla:Pflav_027080"/>